<reference evidence="3" key="1">
    <citation type="submission" date="2021-01" db="EMBL/GenBank/DDBJ databases">
        <title>Whole genome shotgun sequence of Rhizocola hellebori NBRC 109834.</title>
        <authorList>
            <person name="Komaki H."/>
            <person name="Tamura T."/>
        </authorList>
    </citation>
    <scope>NUCLEOTIDE SEQUENCE</scope>
    <source>
        <strain evidence="3">NBRC 109834</strain>
    </source>
</reference>
<accession>A0A8J3QJ05</accession>
<gene>
    <name evidence="3" type="ORF">Rhe02_87060</name>
</gene>
<dbReference type="EMBL" id="BONY01000101">
    <property type="protein sequence ID" value="GIH10639.1"/>
    <property type="molecule type" value="Genomic_DNA"/>
</dbReference>
<dbReference type="InterPro" id="IPR050051">
    <property type="entry name" value="EccE_dom"/>
</dbReference>
<dbReference type="AlphaFoldDB" id="A0A8J3QJ05"/>
<feature type="domain" description="Type VII secretion system protein EccE" evidence="2">
    <location>
        <begin position="210"/>
        <end position="309"/>
    </location>
</feature>
<organism evidence="3 4">
    <name type="scientific">Rhizocola hellebori</name>
    <dbReference type="NCBI Taxonomy" id="1392758"/>
    <lineage>
        <taxon>Bacteria</taxon>
        <taxon>Bacillati</taxon>
        <taxon>Actinomycetota</taxon>
        <taxon>Actinomycetes</taxon>
        <taxon>Micromonosporales</taxon>
        <taxon>Micromonosporaceae</taxon>
        <taxon>Rhizocola</taxon>
    </lineage>
</organism>
<sequence>MTTVEAIRTAGSNSVPGRSMPIARILLLEALLAGAAGAYYVGTFWLAGTLLALSIAIAVFGFRRREGISWAQRRALTKKFAAAAAVAAPAPPAPAAPVAPQSDVVLVALKAIAPALRLTDATHRGRTIGVAEDGAGWFAAVDLAPGRGLDGNRHTQVSVAHLAELLVAEHLPVTAIQVVATSVPAPAPGAETGSPCRRSYLSLIADRPIVADHSLRIVARLSGGDAAAASAARGGGLKGVQRALAATLGNVVATVSAPDCVVETLDAAQLGAALLDSLYPAGFDPRQQTTVDEQWQAWHGKSLVHRTWRLKGWPRIPLSELHDRLVYTGIQTVVTSLTLRKDPYGTQPTADLLVRLVMPLSELAAGDDRLTLALRAVNLSAEPVDGRQAAAAYASAPTAGSI</sequence>
<keyword evidence="1" id="KW-0472">Membrane</keyword>
<name>A0A8J3QJ05_9ACTN</name>
<keyword evidence="1" id="KW-0812">Transmembrane</keyword>
<keyword evidence="1" id="KW-1133">Transmembrane helix</keyword>
<proteinExistence type="predicted"/>
<dbReference type="Pfam" id="PF11203">
    <property type="entry name" value="EccE"/>
    <property type="match status" value="1"/>
</dbReference>
<comment type="caution">
    <text evidence="3">The sequence shown here is derived from an EMBL/GenBank/DDBJ whole genome shotgun (WGS) entry which is preliminary data.</text>
</comment>
<evidence type="ECO:0000256" key="1">
    <source>
        <dbReference type="SAM" id="Phobius"/>
    </source>
</evidence>
<feature type="transmembrane region" description="Helical" evidence="1">
    <location>
        <begin position="45"/>
        <end position="63"/>
    </location>
</feature>
<evidence type="ECO:0000259" key="2">
    <source>
        <dbReference type="Pfam" id="PF11203"/>
    </source>
</evidence>
<protein>
    <submittedName>
        <fullName evidence="3">Type VII secretion protein EccE</fullName>
    </submittedName>
</protein>
<evidence type="ECO:0000313" key="4">
    <source>
        <dbReference type="Proteomes" id="UP000612899"/>
    </source>
</evidence>
<evidence type="ECO:0000313" key="3">
    <source>
        <dbReference type="EMBL" id="GIH10639.1"/>
    </source>
</evidence>
<keyword evidence="4" id="KW-1185">Reference proteome</keyword>
<dbReference type="RefSeq" id="WP_203914355.1">
    <property type="nucleotide sequence ID" value="NZ_BONY01000101.1"/>
</dbReference>
<dbReference type="Proteomes" id="UP000612899">
    <property type="component" value="Unassembled WGS sequence"/>
</dbReference>